<feature type="binding site" evidence="7">
    <location>
        <position position="307"/>
    </location>
    <ligand>
        <name>substrate</name>
    </ligand>
</feature>
<dbReference type="GO" id="GO:0044205">
    <property type="term" value="P:'de novo' UMP biosynthetic process"/>
    <property type="evidence" value="ECO:0007669"/>
    <property type="project" value="UniProtKB-UniRule"/>
</dbReference>
<dbReference type="SUPFAM" id="SSF51338">
    <property type="entry name" value="Composite domain of metallo-dependent hydrolases"/>
    <property type="match status" value="1"/>
</dbReference>
<keyword evidence="6 7" id="KW-0665">Pyrimidine biosynthesis</keyword>
<gene>
    <name evidence="7 10" type="primary">pyrC</name>
    <name evidence="10" type="ORF">Aargi30884_09570</name>
</gene>
<feature type="binding site" evidence="7">
    <location>
        <position position="303"/>
    </location>
    <ligand>
        <name>Zn(2+)</name>
        <dbReference type="ChEBI" id="CHEBI:29105"/>
        <label>1</label>
    </ligand>
</feature>
<feature type="binding site" evidence="7">
    <location>
        <begin position="321"/>
        <end position="322"/>
    </location>
    <ligand>
        <name>substrate</name>
    </ligand>
</feature>
<feature type="binding site" evidence="7">
    <location>
        <position position="151"/>
    </location>
    <ligand>
        <name>Zn(2+)</name>
        <dbReference type="ChEBI" id="CHEBI:29105"/>
        <label>1</label>
    </ligand>
</feature>
<evidence type="ECO:0000256" key="3">
    <source>
        <dbReference type="ARBA" id="ARBA00022723"/>
    </source>
</evidence>
<accession>A0A6N4THV3</accession>
<dbReference type="UniPathway" id="UPA00070">
    <property type="reaction ID" value="UER00117"/>
</dbReference>
<protein>
    <recommendedName>
        <fullName evidence="7">Dihydroorotase</fullName>
        <shortName evidence="7">DHOase</shortName>
        <ecNumber evidence="7">3.5.2.3</ecNumber>
    </recommendedName>
</protein>
<dbReference type="HAMAP" id="MF_00220_B">
    <property type="entry name" value="PyrC_classI_B"/>
    <property type="match status" value="1"/>
</dbReference>
<feature type="binding site" evidence="7">
    <location>
        <position position="93"/>
    </location>
    <ligand>
        <name>substrate</name>
    </ligand>
</feature>
<dbReference type="InterPro" id="IPR050138">
    <property type="entry name" value="DHOase/Allantoinase_Hydrolase"/>
</dbReference>
<dbReference type="InterPro" id="IPR013108">
    <property type="entry name" value="Amidohydro_3"/>
</dbReference>
<dbReference type="GO" id="GO:0005737">
    <property type="term" value="C:cytoplasm"/>
    <property type="evidence" value="ECO:0007669"/>
    <property type="project" value="TreeGrafter"/>
</dbReference>
<comment type="catalytic activity">
    <reaction evidence="7">
        <text>(S)-dihydroorotate + H2O = N-carbamoyl-L-aspartate + H(+)</text>
        <dbReference type="Rhea" id="RHEA:24296"/>
        <dbReference type="ChEBI" id="CHEBI:15377"/>
        <dbReference type="ChEBI" id="CHEBI:15378"/>
        <dbReference type="ChEBI" id="CHEBI:30864"/>
        <dbReference type="ChEBI" id="CHEBI:32814"/>
        <dbReference type="EC" id="3.5.2.3"/>
    </reaction>
</comment>
<feature type="binding site" evidence="7">
    <location>
        <position position="151"/>
    </location>
    <ligand>
        <name>Zn(2+)</name>
        <dbReference type="ChEBI" id="CHEBI:29105"/>
        <label>2</label>
    </ligand>
</feature>
<comment type="similarity">
    <text evidence="2 7">Belongs to the metallo-dependent hydrolases superfamily. DHOase family. Class I DHOase subfamily.</text>
</comment>
<dbReference type="RefSeq" id="WP_118277435.1">
    <property type="nucleotide sequence ID" value="NZ_AP019695.1"/>
</dbReference>
<dbReference type="GO" id="GO:0006145">
    <property type="term" value="P:purine nucleobase catabolic process"/>
    <property type="evidence" value="ECO:0007669"/>
    <property type="project" value="TreeGrafter"/>
</dbReference>
<organism evidence="10 11">
    <name type="scientific">Amedibacterium intestinale</name>
    <dbReference type="NCBI Taxonomy" id="2583452"/>
    <lineage>
        <taxon>Bacteria</taxon>
        <taxon>Bacillati</taxon>
        <taxon>Bacillota</taxon>
        <taxon>Erysipelotrichia</taxon>
        <taxon>Erysipelotrichales</taxon>
        <taxon>Erysipelotrichaceae</taxon>
        <taxon>Amedibacterium</taxon>
    </lineage>
</organism>
<dbReference type="Pfam" id="PF12890">
    <property type="entry name" value="DHOase"/>
    <property type="match status" value="1"/>
</dbReference>
<comment type="function">
    <text evidence="1 7">Catalyzes the reversible cyclization of carbamoyl aspartate to dihydroorotate.</text>
</comment>
<dbReference type="InterPro" id="IPR024403">
    <property type="entry name" value="DHOase_cat"/>
</dbReference>
<keyword evidence="11" id="KW-1185">Reference proteome</keyword>
<feature type="domain" description="Dihydroorotase catalytic" evidence="9">
    <location>
        <begin position="48"/>
        <end position="238"/>
    </location>
</feature>
<evidence type="ECO:0000256" key="6">
    <source>
        <dbReference type="ARBA" id="ARBA00022975"/>
    </source>
</evidence>
<feature type="binding site" evidence="7">
    <location>
        <position position="61"/>
    </location>
    <ligand>
        <name>Zn(2+)</name>
        <dbReference type="ChEBI" id="CHEBI:29105"/>
        <label>1</label>
    </ligand>
</feature>
<feature type="binding site" evidence="7">
    <location>
        <position position="59"/>
    </location>
    <ligand>
        <name>Zn(2+)</name>
        <dbReference type="ChEBI" id="CHEBI:29105"/>
        <label>1</label>
    </ligand>
</feature>
<dbReference type="GO" id="GO:0004151">
    <property type="term" value="F:dihydroorotase activity"/>
    <property type="evidence" value="ECO:0007669"/>
    <property type="project" value="UniProtKB-UniRule"/>
</dbReference>
<evidence type="ECO:0000259" key="9">
    <source>
        <dbReference type="Pfam" id="PF12890"/>
    </source>
</evidence>
<dbReference type="GO" id="GO:0004038">
    <property type="term" value="F:allantoinase activity"/>
    <property type="evidence" value="ECO:0007669"/>
    <property type="project" value="TreeGrafter"/>
</dbReference>
<dbReference type="EMBL" id="AP019695">
    <property type="protein sequence ID" value="BBK22054.1"/>
    <property type="molecule type" value="Genomic_DNA"/>
</dbReference>
<feature type="binding site" evidence="7">
    <location>
        <begin position="61"/>
        <end position="63"/>
    </location>
    <ligand>
        <name>substrate</name>
    </ligand>
</feature>
<keyword evidence="3 7" id="KW-0479">Metal-binding</keyword>
<dbReference type="InterPro" id="IPR002195">
    <property type="entry name" value="Dihydroorotase_CS"/>
</dbReference>
<evidence type="ECO:0000313" key="10">
    <source>
        <dbReference type="EMBL" id="BBK22054.1"/>
    </source>
</evidence>
<feature type="binding site" evidence="7">
    <location>
        <position position="276"/>
    </location>
    <ligand>
        <name>substrate</name>
    </ligand>
</feature>
<dbReference type="Pfam" id="PF07969">
    <property type="entry name" value="Amidohydro_3"/>
    <property type="match status" value="1"/>
</dbReference>
<evidence type="ECO:0000256" key="2">
    <source>
        <dbReference type="ARBA" id="ARBA00010286"/>
    </source>
</evidence>
<evidence type="ECO:0000256" key="5">
    <source>
        <dbReference type="ARBA" id="ARBA00022833"/>
    </source>
</evidence>
<dbReference type="AlphaFoldDB" id="A0A6N4THV3"/>
<dbReference type="NCBIfam" id="TIGR00857">
    <property type="entry name" value="pyrC_multi"/>
    <property type="match status" value="1"/>
</dbReference>
<dbReference type="CDD" id="cd01317">
    <property type="entry name" value="DHOase_IIa"/>
    <property type="match status" value="1"/>
</dbReference>
<evidence type="ECO:0000313" key="11">
    <source>
        <dbReference type="Proteomes" id="UP000464754"/>
    </source>
</evidence>
<dbReference type="KEGG" id="aarg:Aargi30884_09570"/>
<evidence type="ECO:0000256" key="1">
    <source>
        <dbReference type="ARBA" id="ARBA00002368"/>
    </source>
</evidence>
<keyword evidence="5 7" id="KW-0862">Zinc</keyword>
<dbReference type="PROSITE" id="PS00482">
    <property type="entry name" value="DIHYDROOROTASE_1"/>
    <property type="match status" value="1"/>
</dbReference>
<reference evidence="11" key="1">
    <citation type="submission" date="2019-05" db="EMBL/GenBank/DDBJ databases">
        <title>Complete genome sequencing of Absiella argi strain JCM 30884.</title>
        <authorList>
            <person name="Sakamoto M."/>
            <person name="Murakami T."/>
            <person name="Mori H."/>
        </authorList>
    </citation>
    <scope>NUCLEOTIDE SEQUENCE [LARGE SCALE GENOMIC DNA]</scope>
    <source>
        <strain evidence="11">JCM 30884</strain>
    </source>
</reference>
<comment type="pathway">
    <text evidence="7">Pyrimidine metabolism; UMP biosynthesis via de novo pathway; (S)-dihydroorotate from bicarbonate: step 3/3.</text>
</comment>
<feature type="binding site" evidence="7">
    <location>
        <position position="232"/>
    </location>
    <ligand>
        <name>Zn(2+)</name>
        <dbReference type="ChEBI" id="CHEBI:29105"/>
        <label>2</label>
    </ligand>
</feature>
<feature type="binding site" evidence="7">
    <location>
        <position position="178"/>
    </location>
    <ligand>
        <name>Zn(2+)</name>
        <dbReference type="ChEBI" id="CHEBI:29105"/>
        <label>2</label>
    </ligand>
</feature>
<evidence type="ECO:0000259" key="8">
    <source>
        <dbReference type="Pfam" id="PF07969"/>
    </source>
</evidence>
<name>A0A6N4THV3_9FIRM</name>
<feature type="domain" description="Amidohydrolase 3" evidence="8">
    <location>
        <begin position="336"/>
        <end position="422"/>
    </location>
</feature>
<sequence>MQTLIQNAKILMHDNETEFMDVLVEDGKIKDIQKHIENFDKEVIDAQGKLLLPGLIDVHVHLREPGHEHKETISTGTKAAAHGGFTTIMAMPNVLPFPDNAETMKAYQKKIEQDALVHVIPYGTITKAEASKELSDMEELSKLGIHAFSDDGVGVATAAMMKQAMEACKKVDGMIVAHTEDMRYRAPKACMHEGIRNKELGLIGIPSACEYAQLKRDLDLAKEVGVRYHVCHMSAKKSVQYLKEYKAMGVDCSGEVTAHHLLLNEMAVENENHKMNPPLRSEEDRQSLIQGLLDGTIDMIANDHAPHSEEEKSRGMELSPFGIVALETAFPLLYTKFVKEEKLFTMQQLIHWMSEAPAKRFRMEHKGKIEVGYDADLILVDTDTYKTIDKREFYSKGKNTPFDGISCTGWIEKTFIMGECVYDAKKGMRK</sequence>
<dbReference type="SUPFAM" id="SSF51556">
    <property type="entry name" value="Metallo-dependent hydrolases"/>
    <property type="match status" value="1"/>
</dbReference>
<evidence type="ECO:0000256" key="4">
    <source>
        <dbReference type="ARBA" id="ARBA00022801"/>
    </source>
</evidence>
<feature type="active site" evidence="7">
    <location>
        <position position="303"/>
    </location>
</feature>
<dbReference type="InterPro" id="IPR032466">
    <property type="entry name" value="Metal_Hydrolase"/>
</dbReference>
<dbReference type="Proteomes" id="UP000464754">
    <property type="component" value="Chromosome"/>
</dbReference>
<dbReference type="PANTHER" id="PTHR43668">
    <property type="entry name" value="ALLANTOINASE"/>
    <property type="match status" value="1"/>
</dbReference>
<keyword evidence="4 7" id="KW-0378">Hydrolase</keyword>
<dbReference type="GO" id="GO:0008270">
    <property type="term" value="F:zinc ion binding"/>
    <property type="evidence" value="ECO:0007669"/>
    <property type="project" value="UniProtKB-UniRule"/>
</dbReference>
<dbReference type="EC" id="3.5.2.3" evidence="7"/>
<dbReference type="InterPro" id="IPR011059">
    <property type="entry name" value="Metal-dep_hydrolase_composite"/>
</dbReference>
<evidence type="ECO:0000256" key="7">
    <source>
        <dbReference type="HAMAP-Rule" id="MF_00220"/>
    </source>
</evidence>
<dbReference type="InterPro" id="IPR004722">
    <property type="entry name" value="DHOase"/>
</dbReference>
<comment type="cofactor">
    <cofactor evidence="7">
        <name>Zn(2+)</name>
        <dbReference type="ChEBI" id="CHEBI:29105"/>
    </cofactor>
    <text evidence="7">Binds 2 Zn(2+) ions per subunit.</text>
</comment>
<dbReference type="PANTHER" id="PTHR43668:SF2">
    <property type="entry name" value="ALLANTOINASE"/>
    <property type="match status" value="1"/>
</dbReference>
<dbReference type="Gene3D" id="3.20.20.140">
    <property type="entry name" value="Metal-dependent hydrolases"/>
    <property type="match status" value="1"/>
</dbReference>
<proteinExistence type="inferred from homology"/>